<dbReference type="PANTHER" id="PTHR11365">
    <property type="entry name" value="5-OXOPROLINASE RELATED"/>
    <property type="match status" value="1"/>
</dbReference>
<dbReference type="EMBL" id="JAODAN010000007">
    <property type="protein sequence ID" value="KAK1923036.1"/>
    <property type="molecule type" value="Genomic_DNA"/>
</dbReference>
<dbReference type="PANTHER" id="PTHR11365:SF2">
    <property type="entry name" value="5-OXOPROLINASE"/>
    <property type="match status" value="1"/>
</dbReference>
<accession>A0AAD9FP30</accession>
<dbReference type="Pfam" id="PF05378">
    <property type="entry name" value="Hydant_A_N"/>
    <property type="match status" value="1"/>
</dbReference>
<dbReference type="GO" id="GO:0005829">
    <property type="term" value="C:cytosol"/>
    <property type="evidence" value="ECO:0007669"/>
    <property type="project" value="TreeGrafter"/>
</dbReference>
<dbReference type="Pfam" id="PF02538">
    <property type="entry name" value="Hydantoinase_B"/>
    <property type="match status" value="1"/>
</dbReference>
<dbReference type="GO" id="GO:0006749">
    <property type="term" value="P:glutathione metabolic process"/>
    <property type="evidence" value="ECO:0007669"/>
    <property type="project" value="TreeGrafter"/>
</dbReference>
<dbReference type="GO" id="GO:0017168">
    <property type="term" value="F:5-oxoprolinase (ATP-hydrolyzing) activity"/>
    <property type="evidence" value="ECO:0007669"/>
    <property type="project" value="TreeGrafter"/>
</dbReference>
<organism evidence="7 8">
    <name type="scientific">Papiliotrema laurentii</name>
    <name type="common">Cryptococcus laurentii</name>
    <dbReference type="NCBI Taxonomy" id="5418"/>
    <lineage>
        <taxon>Eukaryota</taxon>
        <taxon>Fungi</taxon>
        <taxon>Dikarya</taxon>
        <taxon>Basidiomycota</taxon>
        <taxon>Agaricomycotina</taxon>
        <taxon>Tremellomycetes</taxon>
        <taxon>Tremellales</taxon>
        <taxon>Rhynchogastremaceae</taxon>
        <taxon>Papiliotrema</taxon>
    </lineage>
</organism>
<evidence type="ECO:0000313" key="8">
    <source>
        <dbReference type="Proteomes" id="UP001182556"/>
    </source>
</evidence>
<keyword evidence="2" id="KW-0175">Coiled coil</keyword>
<gene>
    <name evidence="7" type="ORF">DB88DRAFT_493545</name>
</gene>
<dbReference type="Proteomes" id="UP001182556">
    <property type="component" value="Unassembled WGS sequence"/>
</dbReference>
<evidence type="ECO:0000256" key="2">
    <source>
        <dbReference type="SAM" id="Coils"/>
    </source>
</evidence>
<dbReference type="Pfam" id="PF19278">
    <property type="entry name" value="Hydant_A_C"/>
    <property type="match status" value="1"/>
</dbReference>
<feature type="domain" description="Hydantoinase A/oxoprolinase" evidence="3">
    <location>
        <begin position="241"/>
        <end position="536"/>
    </location>
</feature>
<feature type="coiled-coil region" evidence="2">
    <location>
        <begin position="432"/>
        <end position="459"/>
    </location>
</feature>
<sequence>MTMSAGTARIAIDRGGTFTDVICSRPDHEDIVFKLLSVDPQNYPDAPREGIRRILNRINQGGRQIGKDEAIPLDQIESIRMGTTVSTNALLERNGEKCALVTSKGYGDVLLIGTQARPDIFDLSIHKLSLLYDEVVEIDERITQYQSIVSPKRPLPTDDDSITTQTSTGEAIQILRRPDPKIVSEQLDQLRSKGINSIAIALVHSYLWGTHEQLVAGIAKEKGFAVSTSHELQPQIRLIARANSAVADAYLTPVTRRYIESFGSGFQGGLEAFGDKLLFMQSDGGLCKWNDFSGLRAILSGPAGGVVGYSRTCYDAERGSPLIAVDMGGTSTDVSRFAGKLEHVFETTTAEVIIQAPQLDINTVAAGGGSRLFYRHGMFVVGPESATAHPGPACYRKGGPLAVTDANLILGRLVPEHFPKIFGPNEDEGLDIEASRTLFEQLKNQINESKDSKLSLEEVAAGFLRIANEAMCRPIRTLTEARGFECKTHHLVMFGGAGGQHACSIAKTLGIRRIIVPRYSSLLSAHGMALADVVREVQEPAAYTISGGQSNSEISSRLKGLVKRAVADLQSQGFSEDRIGVETYLNCRYHGTSTKLMIETPEDGDYEKRFFDDHKREFGFNLEKRDILVDDLRVRATGRSVSAETRSPYADFEEMKKAQVDRARFSSKEVFFDGPHGGWQTSALIPLKDLEAGSQVAGPAIIFDETQTLLVEPGHIATALPEHVIIDVADQEALENKVDISKKDYDDVDPVLLSVYGHRLMGIAEQMGDILRKISISINIKERLDYSCAIFSADGGLVANAPHVPVHLGAMSHAVKYQAKLHGDTLEEGDVLLSNHPAAGGSHLPDLTVIMPAFHEGKIIFWTAARAHHADIGGIRPGSMPPFSKELWEEGAQVKSFKLVKKGQFDEAGVIKILSEDPAQYPGCSGTRTLSDNLSDLHAQIAACHRGTVLIQTLVEEQSLEVVDFYMHAIMFTAERAVRDLLRHVNKKFGGKPLEAVDWLDDGTQLVLKLTIDEKDGSAVFDFTGTSPQIHGNFNTPTAILYSAIIYVLRSLIVSDLPLNQGCLTPIKLVIPPESLLAPTDEVAVCAGNVEASQRVTDVILRAFQACAASQGGCNNLTFGVGPREIDGKKVDGFGYYETIAGGSGAGPDWNGQNCVQVHMTNTAIGDVETTERIYPVIIHEFSRRKGSGGNGRNPGGDGCVRDIEFTEELDVAILSQRRVFQPYGMAGGEPGSVGANYWLKKTKRSDGSVGHTKINLGGSNQTRMRAGDHIVINTPGGGGYGVAGTVDDRLDEEAYKRSIVAPVRAAGSLATFKAAQFSA</sequence>
<name>A0AAD9FP30_PAPLA</name>
<evidence type="ECO:0000259" key="3">
    <source>
        <dbReference type="Pfam" id="PF01968"/>
    </source>
</evidence>
<dbReference type="InterPro" id="IPR045079">
    <property type="entry name" value="Oxoprolinase-like"/>
</dbReference>
<dbReference type="InterPro" id="IPR049517">
    <property type="entry name" value="ACX-like_C"/>
</dbReference>
<dbReference type="Pfam" id="PF01968">
    <property type="entry name" value="Hydantoinase_A"/>
    <property type="match status" value="1"/>
</dbReference>
<keyword evidence="8" id="KW-1185">Reference proteome</keyword>
<protein>
    <submittedName>
        <fullName evidence="7">Hydantoinase B/oxoprolinase-domain-containing protein</fullName>
    </submittedName>
</protein>
<comment type="similarity">
    <text evidence="1">Belongs to the oxoprolinase family.</text>
</comment>
<proteinExistence type="inferred from homology"/>
<dbReference type="InterPro" id="IPR003692">
    <property type="entry name" value="Hydantoinase_B"/>
</dbReference>
<dbReference type="InterPro" id="IPR002821">
    <property type="entry name" value="Hydantoinase_A"/>
</dbReference>
<dbReference type="InterPro" id="IPR008040">
    <property type="entry name" value="Hydant_A_N"/>
</dbReference>
<evidence type="ECO:0000313" key="7">
    <source>
        <dbReference type="EMBL" id="KAK1923036.1"/>
    </source>
</evidence>
<evidence type="ECO:0000259" key="6">
    <source>
        <dbReference type="Pfam" id="PF19278"/>
    </source>
</evidence>
<comment type="caution">
    <text evidence="7">The sequence shown here is derived from an EMBL/GenBank/DDBJ whole genome shotgun (WGS) entry which is preliminary data.</text>
</comment>
<reference evidence="7" key="1">
    <citation type="submission" date="2023-02" db="EMBL/GenBank/DDBJ databases">
        <title>Identification and recombinant expression of a fungal hydrolase from Papiliotrema laurentii that hydrolyzes apple cutin and clears colloidal polyester polyurethane.</title>
        <authorList>
            <consortium name="DOE Joint Genome Institute"/>
            <person name="Roman V.A."/>
            <person name="Bojanowski C."/>
            <person name="Crable B.R."/>
            <person name="Wagner D.N."/>
            <person name="Hung C.S."/>
            <person name="Nadeau L.J."/>
            <person name="Schratz L."/>
            <person name="Haridas S."/>
            <person name="Pangilinan J."/>
            <person name="Lipzen A."/>
            <person name="Na H."/>
            <person name="Yan M."/>
            <person name="Ng V."/>
            <person name="Grigoriev I.V."/>
            <person name="Spatafora J.W."/>
            <person name="Barlow D."/>
            <person name="Biffinger J."/>
            <person name="Kelley-Loughnane N."/>
            <person name="Varaljay V.A."/>
            <person name="Crookes-Goodson W.J."/>
        </authorList>
    </citation>
    <scope>NUCLEOTIDE SEQUENCE</scope>
    <source>
        <strain evidence="7">5307AH</strain>
    </source>
</reference>
<feature type="domain" description="Acetophenone carboxylase-like C-terminal" evidence="6">
    <location>
        <begin position="653"/>
        <end position="728"/>
    </location>
</feature>
<evidence type="ECO:0000259" key="5">
    <source>
        <dbReference type="Pfam" id="PF05378"/>
    </source>
</evidence>
<feature type="domain" description="Hydantoinase/oxoprolinase N-terminal" evidence="5">
    <location>
        <begin position="9"/>
        <end position="222"/>
    </location>
</feature>
<feature type="domain" description="Hydantoinase B/oxoprolinase" evidence="4">
    <location>
        <begin position="749"/>
        <end position="1282"/>
    </location>
</feature>
<evidence type="ECO:0000259" key="4">
    <source>
        <dbReference type="Pfam" id="PF02538"/>
    </source>
</evidence>
<evidence type="ECO:0000256" key="1">
    <source>
        <dbReference type="ARBA" id="ARBA00010403"/>
    </source>
</evidence>